<evidence type="ECO:0000256" key="1">
    <source>
        <dbReference type="SAM" id="SignalP"/>
    </source>
</evidence>
<dbReference type="AlphaFoldDB" id="A0A975AU79"/>
<keyword evidence="4" id="KW-1185">Reference proteome</keyword>
<dbReference type="KEGG" id="lsf:I8J32_004140"/>
<dbReference type="Pfam" id="PF04264">
    <property type="entry name" value="YceI"/>
    <property type="match status" value="1"/>
</dbReference>
<proteinExistence type="predicted"/>
<dbReference type="InterPro" id="IPR007372">
    <property type="entry name" value="Lipid/polyisoprenoid-bd_YceI"/>
</dbReference>
<gene>
    <name evidence="3" type="ORF">I8J32_004140</name>
</gene>
<organism evidence="3 4">
    <name type="scientific">Agrilutibacter solisilvae</name>
    <dbReference type="NCBI Taxonomy" id="2763317"/>
    <lineage>
        <taxon>Bacteria</taxon>
        <taxon>Pseudomonadati</taxon>
        <taxon>Pseudomonadota</taxon>
        <taxon>Gammaproteobacteria</taxon>
        <taxon>Lysobacterales</taxon>
        <taxon>Lysobacteraceae</taxon>
        <taxon>Agrilutibacter</taxon>
    </lineage>
</organism>
<sequence>MVLPSRRARRLAWAGLTAAVCGLAPAWAQAPAPATESTTSPDPAAVPVAPTRLDPAHSRFGFELRTRWGQRVDGNFPRYEGEVIPLPDGRRRVRIRLATGSVEVAGSDRYTRFARSPSFLDAAHHPWVEFTSEPYVGELVRAGGPLRGTLSLRGVSKPETFTLKPSACPRPAHDCDVVAYGRVNRADYGLQTWRWAVQDDVRFTLRVRWLEGAP</sequence>
<dbReference type="InterPro" id="IPR036761">
    <property type="entry name" value="TTHA0802/YceI-like_sf"/>
</dbReference>
<dbReference type="SUPFAM" id="SSF101874">
    <property type="entry name" value="YceI-like"/>
    <property type="match status" value="1"/>
</dbReference>
<accession>A0A975AU79</accession>
<dbReference type="SMART" id="SM00867">
    <property type="entry name" value="YceI"/>
    <property type="match status" value="1"/>
</dbReference>
<protein>
    <submittedName>
        <fullName evidence="3">YceI family protein</fullName>
    </submittedName>
</protein>
<feature type="signal peptide" evidence="1">
    <location>
        <begin position="1"/>
        <end position="28"/>
    </location>
</feature>
<evidence type="ECO:0000313" key="3">
    <source>
        <dbReference type="EMBL" id="QSX79945.1"/>
    </source>
</evidence>
<evidence type="ECO:0000259" key="2">
    <source>
        <dbReference type="SMART" id="SM00867"/>
    </source>
</evidence>
<feature type="chain" id="PRO_5037767233" evidence="1">
    <location>
        <begin position="29"/>
        <end position="214"/>
    </location>
</feature>
<feature type="domain" description="Lipid/polyisoprenoid-binding YceI-like" evidence="2">
    <location>
        <begin position="50"/>
        <end position="210"/>
    </location>
</feature>
<name>A0A975AU79_9GAMM</name>
<dbReference type="Proteomes" id="UP000639274">
    <property type="component" value="Chromosome"/>
</dbReference>
<keyword evidence="1" id="KW-0732">Signal</keyword>
<dbReference type="EMBL" id="CP071518">
    <property type="protein sequence ID" value="QSX79945.1"/>
    <property type="molecule type" value="Genomic_DNA"/>
</dbReference>
<evidence type="ECO:0000313" key="4">
    <source>
        <dbReference type="Proteomes" id="UP000639274"/>
    </source>
</evidence>
<reference evidence="3 4" key="1">
    <citation type="submission" date="2021-03" db="EMBL/GenBank/DDBJ databases">
        <title>Lysobacter sp. nov. isolated from soil of gangwondo yeongwol, south Korea.</title>
        <authorList>
            <person name="Kim K.R."/>
            <person name="Kim K.H."/>
            <person name="Jeon C.O."/>
        </authorList>
    </citation>
    <scope>NUCLEOTIDE SEQUENCE [LARGE SCALE GENOMIC DNA]</scope>
    <source>
        <strain evidence="3 4">R19</strain>
    </source>
</reference>
<dbReference type="PANTHER" id="PTHR34406:SF1">
    <property type="entry name" value="PROTEIN YCEI"/>
    <property type="match status" value="1"/>
</dbReference>
<dbReference type="PANTHER" id="PTHR34406">
    <property type="entry name" value="PROTEIN YCEI"/>
    <property type="match status" value="1"/>
</dbReference>
<dbReference type="Gene3D" id="2.40.128.110">
    <property type="entry name" value="Lipid/polyisoprenoid-binding, YceI-like"/>
    <property type="match status" value="1"/>
</dbReference>